<organism evidence="1 2">
    <name type="scientific">Heterorhabditis bacteriophora</name>
    <name type="common">Entomopathogenic nematode worm</name>
    <dbReference type="NCBI Taxonomy" id="37862"/>
    <lineage>
        <taxon>Eukaryota</taxon>
        <taxon>Metazoa</taxon>
        <taxon>Ecdysozoa</taxon>
        <taxon>Nematoda</taxon>
        <taxon>Chromadorea</taxon>
        <taxon>Rhabditida</taxon>
        <taxon>Rhabditina</taxon>
        <taxon>Rhabditomorpha</taxon>
        <taxon>Strongyloidea</taxon>
        <taxon>Heterorhabditidae</taxon>
        <taxon>Heterorhabditis</taxon>
    </lineage>
</organism>
<dbReference type="Proteomes" id="UP000095283">
    <property type="component" value="Unplaced"/>
</dbReference>
<reference evidence="2" key="1">
    <citation type="submission" date="2016-11" db="UniProtKB">
        <authorList>
            <consortium name="WormBaseParasite"/>
        </authorList>
    </citation>
    <scope>IDENTIFICATION</scope>
</reference>
<keyword evidence="1" id="KW-1185">Reference proteome</keyword>
<proteinExistence type="predicted"/>
<accession>A0A1I7WAY1</accession>
<dbReference type="WBParaSite" id="Hba_01861">
    <property type="protein sequence ID" value="Hba_01861"/>
    <property type="gene ID" value="Hba_01861"/>
</dbReference>
<sequence length="79" mass="9413">MPFVLPSIVHSLHSVHFITRKPGHHCRHIKARKFSKVTAININLYNEQVIFIYLKRHSHRFSKLSWGFILIFSKYITII</sequence>
<evidence type="ECO:0000313" key="2">
    <source>
        <dbReference type="WBParaSite" id="Hba_01861"/>
    </source>
</evidence>
<name>A0A1I7WAY1_HETBA</name>
<protein>
    <submittedName>
        <fullName evidence="2">FLYWCH-type domain-containing protein</fullName>
    </submittedName>
</protein>
<evidence type="ECO:0000313" key="1">
    <source>
        <dbReference type="Proteomes" id="UP000095283"/>
    </source>
</evidence>
<dbReference type="AlphaFoldDB" id="A0A1I7WAY1"/>